<keyword evidence="5 9" id="KW-0418">Kinase</keyword>
<dbReference type="PANTHER" id="PTHR24346">
    <property type="entry name" value="MAP/MICROTUBULE AFFINITY-REGULATING KINASE"/>
    <property type="match status" value="1"/>
</dbReference>
<dbReference type="Proteomes" id="UP000193498">
    <property type="component" value="Unassembled WGS sequence"/>
</dbReference>
<dbReference type="FunCoup" id="A0A1Y1WPX0">
    <property type="interactions" value="126"/>
</dbReference>
<dbReference type="InterPro" id="IPR017441">
    <property type="entry name" value="Protein_kinase_ATP_BS"/>
</dbReference>
<evidence type="ECO:0000256" key="6">
    <source>
        <dbReference type="ARBA" id="ARBA00022840"/>
    </source>
</evidence>
<keyword evidence="6 7" id="KW-0067">ATP-binding</keyword>
<dbReference type="Gene3D" id="1.10.510.10">
    <property type="entry name" value="Transferase(Phosphotransferase) domain 1"/>
    <property type="match status" value="1"/>
</dbReference>
<evidence type="ECO:0000256" key="1">
    <source>
        <dbReference type="ARBA" id="ARBA00010791"/>
    </source>
</evidence>
<dbReference type="PROSITE" id="PS00107">
    <property type="entry name" value="PROTEIN_KINASE_ATP"/>
    <property type="match status" value="1"/>
</dbReference>
<dbReference type="SMART" id="SM00220">
    <property type="entry name" value="S_TKc"/>
    <property type="match status" value="1"/>
</dbReference>
<evidence type="ECO:0000256" key="3">
    <source>
        <dbReference type="ARBA" id="ARBA00022679"/>
    </source>
</evidence>
<dbReference type="PANTHER" id="PTHR24346:SF82">
    <property type="entry name" value="KP78A-RELATED"/>
    <property type="match status" value="1"/>
</dbReference>
<reference evidence="9 10" key="1">
    <citation type="submission" date="2016-07" db="EMBL/GenBank/DDBJ databases">
        <title>Pervasive Adenine N6-methylation of Active Genes in Fungi.</title>
        <authorList>
            <consortium name="DOE Joint Genome Institute"/>
            <person name="Mondo S.J."/>
            <person name="Dannebaum R.O."/>
            <person name="Kuo R.C."/>
            <person name="Labutti K."/>
            <person name="Haridas S."/>
            <person name="Kuo A."/>
            <person name="Salamov A."/>
            <person name="Ahrendt S.R."/>
            <person name="Lipzen A."/>
            <person name="Sullivan W."/>
            <person name="Andreopoulos W.B."/>
            <person name="Clum A."/>
            <person name="Lindquist E."/>
            <person name="Daum C."/>
            <person name="Ramamoorthy G.K."/>
            <person name="Gryganskyi A."/>
            <person name="Culley D."/>
            <person name="Magnuson J.K."/>
            <person name="James T.Y."/>
            <person name="O'Malley M.A."/>
            <person name="Stajich J.E."/>
            <person name="Spatafora J.W."/>
            <person name="Visel A."/>
            <person name="Grigoriev I.V."/>
        </authorList>
    </citation>
    <scope>NUCLEOTIDE SEQUENCE [LARGE SCALE GENOMIC DNA]</scope>
    <source>
        <strain evidence="9 10">CBS 931.73</strain>
    </source>
</reference>
<protein>
    <submittedName>
        <fullName evidence="9">Pkinase-domain-containing protein</fullName>
    </submittedName>
</protein>
<dbReference type="GO" id="GO:0035556">
    <property type="term" value="P:intracellular signal transduction"/>
    <property type="evidence" value="ECO:0007669"/>
    <property type="project" value="TreeGrafter"/>
</dbReference>
<keyword evidence="2" id="KW-0723">Serine/threonine-protein kinase</keyword>
<gene>
    <name evidence="9" type="ORF">K493DRAFT_1505</name>
</gene>
<evidence type="ECO:0000313" key="10">
    <source>
        <dbReference type="Proteomes" id="UP000193498"/>
    </source>
</evidence>
<dbReference type="InterPro" id="IPR011009">
    <property type="entry name" value="Kinase-like_dom_sf"/>
</dbReference>
<evidence type="ECO:0000256" key="4">
    <source>
        <dbReference type="ARBA" id="ARBA00022741"/>
    </source>
</evidence>
<dbReference type="GO" id="GO:0005737">
    <property type="term" value="C:cytoplasm"/>
    <property type="evidence" value="ECO:0007669"/>
    <property type="project" value="TreeGrafter"/>
</dbReference>
<evidence type="ECO:0000256" key="2">
    <source>
        <dbReference type="ARBA" id="ARBA00022527"/>
    </source>
</evidence>
<dbReference type="CDD" id="cd14003">
    <property type="entry name" value="STKc_AMPK-like"/>
    <property type="match status" value="1"/>
</dbReference>
<keyword evidence="3" id="KW-0808">Transferase</keyword>
<dbReference type="OrthoDB" id="942095at2759"/>
<keyword evidence="4 7" id="KW-0547">Nucleotide-binding</keyword>
<comment type="similarity">
    <text evidence="1">Belongs to the protein kinase superfamily. CAMK Ser/Thr protein kinase family. NIM1 subfamily.</text>
</comment>
<evidence type="ECO:0000259" key="8">
    <source>
        <dbReference type="PROSITE" id="PS50011"/>
    </source>
</evidence>
<comment type="caution">
    <text evidence="9">The sequence shown here is derived from an EMBL/GenBank/DDBJ whole genome shotgun (WGS) entry which is preliminary data.</text>
</comment>
<name>A0A1Y1WPX0_9FUNG</name>
<feature type="binding site" evidence="7">
    <location>
        <position position="54"/>
    </location>
    <ligand>
        <name>ATP</name>
        <dbReference type="ChEBI" id="CHEBI:30616"/>
    </ligand>
</feature>
<dbReference type="GO" id="GO:0005524">
    <property type="term" value="F:ATP binding"/>
    <property type="evidence" value="ECO:0007669"/>
    <property type="project" value="UniProtKB-UniRule"/>
</dbReference>
<accession>A0A1Y1WPX0</accession>
<dbReference type="EMBL" id="MCFE01001004">
    <property type="protein sequence ID" value="ORX75587.1"/>
    <property type="molecule type" value="Genomic_DNA"/>
</dbReference>
<dbReference type="AlphaFoldDB" id="A0A1Y1WPX0"/>
<evidence type="ECO:0000313" key="9">
    <source>
        <dbReference type="EMBL" id="ORX75587.1"/>
    </source>
</evidence>
<dbReference type="GO" id="GO:0000226">
    <property type="term" value="P:microtubule cytoskeleton organization"/>
    <property type="evidence" value="ECO:0007669"/>
    <property type="project" value="TreeGrafter"/>
</dbReference>
<dbReference type="FunFam" id="1.10.510.10:FF:000571">
    <property type="entry name" value="Maternal embryonic leucine zipper kinase"/>
    <property type="match status" value="1"/>
</dbReference>
<dbReference type="InterPro" id="IPR008271">
    <property type="entry name" value="Ser/Thr_kinase_AS"/>
</dbReference>
<dbReference type="SUPFAM" id="SSF56112">
    <property type="entry name" value="Protein kinase-like (PK-like)"/>
    <property type="match status" value="1"/>
</dbReference>
<keyword evidence="10" id="KW-1185">Reference proteome</keyword>
<sequence length="508" mass="57128">MVHKSITVSLKTAGHGILRTPLGEFTVIKSLGEGSYGKVKLVMNIATHEKYAVKIIRRQVRRGNWVDAKRTASLEKRVIREANMARLLSHPNIVSLSNFRITDTHFYLFYEYIDGCQLADKIGRKGICEEKAKKYLHQIIAALSYCHGNSITHRDIKIENILVDKSDTIKLIDFGLANFFNRNEVLRTSCGSIPYTAPEILRGEPYVGPEVDIWSIGVVLFVMVAGYLPFGDPARPKNFDRIMAARVKYPASISEECRNLISRCLDPVRMRRLTISQIYAHSFLAGLGDITSPYTNPNTTIALPKILSDEIVREMATCLFDTEDNIRSLLLTELTFGRQNHGEVLVKPSPVSSVYNLISKNQLKNSGDTFSRTSSTEAIKGFNIPKVGLTIYLNHCVLTISKANASNVLNEILMFLDDHQLAYFVDHESAKVICQHSPSVGEHHWSILERRSFSVMIRVVQIKYTNSAAVIIKRANGDKNKFQEFKRFLKIMVKQIGPRKGGAPNAEA</sequence>
<feature type="domain" description="Protein kinase" evidence="8">
    <location>
        <begin position="25"/>
        <end position="284"/>
    </location>
</feature>
<organism evidence="9 10">
    <name type="scientific">Basidiobolus meristosporus CBS 931.73</name>
    <dbReference type="NCBI Taxonomy" id="1314790"/>
    <lineage>
        <taxon>Eukaryota</taxon>
        <taxon>Fungi</taxon>
        <taxon>Fungi incertae sedis</taxon>
        <taxon>Zoopagomycota</taxon>
        <taxon>Entomophthoromycotina</taxon>
        <taxon>Basidiobolomycetes</taxon>
        <taxon>Basidiobolales</taxon>
        <taxon>Basidiobolaceae</taxon>
        <taxon>Basidiobolus</taxon>
    </lineage>
</organism>
<dbReference type="InParanoid" id="A0A1Y1WPX0"/>
<proteinExistence type="inferred from homology"/>
<dbReference type="PROSITE" id="PS00108">
    <property type="entry name" value="PROTEIN_KINASE_ST"/>
    <property type="match status" value="1"/>
</dbReference>
<dbReference type="InterPro" id="IPR000719">
    <property type="entry name" value="Prot_kinase_dom"/>
</dbReference>
<dbReference type="GO" id="GO:0004674">
    <property type="term" value="F:protein serine/threonine kinase activity"/>
    <property type="evidence" value="ECO:0007669"/>
    <property type="project" value="UniProtKB-KW"/>
</dbReference>
<evidence type="ECO:0000256" key="5">
    <source>
        <dbReference type="ARBA" id="ARBA00022777"/>
    </source>
</evidence>
<dbReference type="PROSITE" id="PS50011">
    <property type="entry name" value="PROTEIN_KINASE_DOM"/>
    <property type="match status" value="1"/>
</dbReference>
<evidence type="ECO:0000256" key="7">
    <source>
        <dbReference type="PROSITE-ProRule" id="PRU10141"/>
    </source>
</evidence>
<dbReference type="Pfam" id="PF00069">
    <property type="entry name" value="Pkinase"/>
    <property type="match status" value="1"/>
</dbReference>
<dbReference type="STRING" id="1314790.A0A1Y1WPX0"/>